<dbReference type="Pfam" id="PF02739">
    <property type="entry name" value="5_3_exonuc_N"/>
    <property type="match status" value="2"/>
</dbReference>
<dbReference type="InterPro" id="IPR029060">
    <property type="entry name" value="PIN-like_dom_sf"/>
</dbReference>
<evidence type="ECO:0000256" key="4">
    <source>
        <dbReference type="ARBA" id="ARBA00022679"/>
    </source>
</evidence>
<evidence type="ECO:0000256" key="5">
    <source>
        <dbReference type="ARBA" id="ARBA00022695"/>
    </source>
</evidence>
<dbReference type="GO" id="GO:0003677">
    <property type="term" value="F:DNA binding"/>
    <property type="evidence" value="ECO:0007669"/>
    <property type="project" value="UniProtKB-UniRule"/>
</dbReference>
<evidence type="ECO:0000256" key="12">
    <source>
        <dbReference type="NCBIfam" id="TIGR00593"/>
    </source>
</evidence>
<dbReference type="GO" id="GO:0008409">
    <property type="term" value="F:5'-3' exonuclease activity"/>
    <property type="evidence" value="ECO:0007669"/>
    <property type="project" value="UniProtKB-UniRule"/>
</dbReference>
<protein>
    <recommendedName>
        <fullName evidence="3 12">DNA polymerase I</fullName>
        <ecNumber evidence="2 12">2.7.7.7</ecNumber>
    </recommendedName>
</protein>
<dbReference type="FunFam" id="1.10.150.20:FF:000002">
    <property type="entry name" value="DNA polymerase I"/>
    <property type="match status" value="1"/>
</dbReference>
<dbReference type="InterPro" id="IPR002298">
    <property type="entry name" value="DNA_polymerase_A"/>
</dbReference>
<dbReference type="Pfam" id="PF01367">
    <property type="entry name" value="5_3_exonuc"/>
    <property type="match status" value="1"/>
</dbReference>
<keyword evidence="7 13" id="KW-0227">DNA damage</keyword>
<evidence type="ECO:0000256" key="13">
    <source>
        <dbReference type="RuleBase" id="RU004460"/>
    </source>
</evidence>
<dbReference type="PANTHER" id="PTHR10133">
    <property type="entry name" value="DNA POLYMERASE I"/>
    <property type="match status" value="1"/>
</dbReference>
<evidence type="ECO:0000256" key="10">
    <source>
        <dbReference type="ARBA" id="ARBA00023204"/>
    </source>
</evidence>
<dbReference type="GO" id="GO:0003887">
    <property type="term" value="F:DNA-directed DNA polymerase activity"/>
    <property type="evidence" value="ECO:0007669"/>
    <property type="project" value="UniProtKB-UniRule"/>
</dbReference>
<evidence type="ECO:0000256" key="7">
    <source>
        <dbReference type="ARBA" id="ARBA00022763"/>
    </source>
</evidence>
<dbReference type="FunFam" id="1.20.1060.10:FF:000001">
    <property type="entry name" value="DNA polymerase I"/>
    <property type="match status" value="1"/>
</dbReference>
<dbReference type="GO" id="GO:0006261">
    <property type="term" value="P:DNA-templated DNA replication"/>
    <property type="evidence" value="ECO:0007669"/>
    <property type="project" value="UniProtKB-UniRule"/>
</dbReference>
<dbReference type="Gene3D" id="3.30.70.370">
    <property type="match status" value="1"/>
</dbReference>
<evidence type="ECO:0000256" key="2">
    <source>
        <dbReference type="ARBA" id="ARBA00012417"/>
    </source>
</evidence>
<dbReference type="InterPro" id="IPR020046">
    <property type="entry name" value="5-3_exonucl_a-hlix_arch_N"/>
</dbReference>
<dbReference type="EMBL" id="JACPNR010000012">
    <property type="protein sequence ID" value="MBI2679113.1"/>
    <property type="molecule type" value="Genomic_DNA"/>
</dbReference>
<dbReference type="InterPro" id="IPR008918">
    <property type="entry name" value="HhH2"/>
</dbReference>
<dbReference type="NCBIfam" id="TIGR00593">
    <property type="entry name" value="pola"/>
    <property type="match status" value="1"/>
</dbReference>
<dbReference type="Pfam" id="PF00476">
    <property type="entry name" value="DNA_pol_A"/>
    <property type="match status" value="1"/>
</dbReference>
<dbReference type="Gene3D" id="3.30.420.10">
    <property type="entry name" value="Ribonuclease H-like superfamily/Ribonuclease H"/>
    <property type="match status" value="1"/>
</dbReference>
<keyword evidence="13" id="KW-0269">Exonuclease</keyword>
<sequence>MPNTRISRQKRAEREKASVIADVPVENLAEKSAAAPASGTPPKDSGKGRVFLIDAMSFIFRAYHAMSRQRPMSTRTGVPTAATYVFVNMLRKLRADFSPEHIAAVYDVAAPTFRDEQAKQITSIKKFDSATQTYVAHPYGGYKANRAEMPQDLAQQLPYIRRALNAYCIPILEHAGFEADDVIGTLARKAAAESYPVYVVSSDKDMLQLVNDKVCVLNPPKDNLICDAAKVEELLGVRPQQVVDVMALRGDSIDNIPGAPGIGDKGSVELIKRFGTVDNLLAHAGEVEKKSYRESLEHNREVVLASRELARIDTNVQVEFDPGSMTANDPDVEALRQLFTELEFTTLLKELVGEVKLTEGDYREADSKSAADVEAVLKHVSKKQPLAFALEATTAASMTKDEEEEVENESGTLPLVPVSLAAVQEPSRKAAISAQQGVVLSLPLDDDAAANALKKALADPKLPKAVHDYKSAMRRLGPRGIALAGVEHDPMLYSYLLDPTYTAHGLKEIAIRRFNLNVSGTVAEAADLTHRFASRLRDDVEKENLTGVYDTIDLPLVPVLARMEEAGVKIDCDVLARMSTRLEREAEAKAGEVYAASGQPDKFNINSPKQLGDVLFNKMALPKPVKYGKGKTISTAQDVMESLAGEHPIARMVLDYRQLTKLKSTYVDALPLLCHPATGRLHTTFNQAATATGRLSSTNPNLQNIPIRSELGKEIRAAFTAEPGHVLLAADYSQIELRLLAHFSEDPLLIAAFQRGEDIHTLTASQVFGVPPMMMDPEHRRRAKAVNFGIVYGLSAFGLSQQLGIEQKEAKQFIEAYFAKYQGVRKFIDATLDAARREQKVRTLFGRTRPIPDIHSKNPTMRGFAERTAVNTPLQGTAADLIKLAMIRIDEELRRQKLKSRMTLQVHDELVFEVPNDEVDTMRALVRARMEHVHPLRVPLDVDLGVGPNWRDLNFDD</sequence>
<keyword evidence="13" id="KW-0378">Hydrolase</keyword>
<keyword evidence="13" id="KW-0540">Nuclease</keyword>
<dbReference type="SMART" id="SM00279">
    <property type="entry name" value="HhH2"/>
    <property type="match status" value="1"/>
</dbReference>
<dbReference type="InterPro" id="IPR002421">
    <property type="entry name" value="5-3_exonuclease"/>
</dbReference>
<keyword evidence="6 13" id="KW-0235">DNA replication</keyword>
<evidence type="ECO:0000313" key="16">
    <source>
        <dbReference type="EMBL" id="MBI2679113.1"/>
    </source>
</evidence>
<dbReference type="FunFam" id="1.10.150.20:FF:000003">
    <property type="entry name" value="DNA polymerase I"/>
    <property type="match status" value="1"/>
</dbReference>
<dbReference type="Proteomes" id="UP000779809">
    <property type="component" value="Unassembled WGS sequence"/>
</dbReference>
<dbReference type="AlphaFoldDB" id="A0A932AA89"/>
<dbReference type="InterPro" id="IPR036397">
    <property type="entry name" value="RNaseH_sf"/>
</dbReference>
<dbReference type="InterPro" id="IPR012337">
    <property type="entry name" value="RNaseH-like_sf"/>
</dbReference>
<dbReference type="CDD" id="cd08637">
    <property type="entry name" value="DNA_pol_A_pol_I_C"/>
    <property type="match status" value="1"/>
</dbReference>
<evidence type="ECO:0000256" key="9">
    <source>
        <dbReference type="ARBA" id="ARBA00023125"/>
    </source>
</evidence>
<dbReference type="InterPro" id="IPR036279">
    <property type="entry name" value="5-3_exonuclease_C_sf"/>
</dbReference>
<dbReference type="SUPFAM" id="SSF53098">
    <property type="entry name" value="Ribonuclease H-like"/>
    <property type="match status" value="1"/>
</dbReference>
<dbReference type="CDD" id="cd09898">
    <property type="entry name" value="H3TH_53EXO"/>
    <property type="match status" value="1"/>
</dbReference>
<dbReference type="Gene3D" id="3.40.50.1010">
    <property type="entry name" value="5'-nuclease"/>
    <property type="match status" value="1"/>
</dbReference>
<comment type="similarity">
    <text evidence="1 13">Belongs to the DNA polymerase type-A family.</text>
</comment>
<dbReference type="CDD" id="cd09859">
    <property type="entry name" value="PIN_53EXO"/>
    <property type="match status" value="1"/>
</dbReference>
<keyword evidence="8 13" id="KW-0239">DNA-directed DNA polymerase</keyword>
<dbReference type="Gene3D" id="1.10.150.20">
    <property type="entry name" value="5' to 3' exonuclease, C-terminal subdomain"/>
    <property type="match status" value="2"/>
</dbReference>
<comment type="function">
    <text evidence="13">In addition to polymerase activity, this DNA polymerase exhibits 5'-3' exonuclease activity.</text>
</comment>
<dbReference type="PRINTS" id="PR00868">
    <property type="entry name" value="DNAPOLI"/>
</dbReference>
<dbReference type="GO" id="GO:0006302">
    <property type="term" value="P:double-strand break repair"/>
    <property type="evidence" value="ECO:0007669"/>
    <property type="project" value="TreeGrafter"/>
</dbReference>
<dbReference type="SMART" id="SM00475">
    <property type="entry name" value="53EXOc"/>
    <property type="match status" value="1"/>
</dbReference>
<comment type="caution">
    <text evidence="16">The sequence shown here is derived from an EMBL/GenBank/DDBJ whole genome shotgun (WGS) entry which is preliminary data.</text>
</comment>
<dbReference type="NCBIfam" id="NF004397">
    <property type="entry name" value="PRK05755.1"/>
    <property type="match status" value="1"/>
</dbReference>
<dbReference type="InterPro" id="IPR001098">
    <property type="entry name" value="DNA-dir_DNA_pol_A_palm_dom"/>
</dbReference>
<evidence type="ECO:0000256" key="3">
    <source>
        <dbReference type="ARBA" id="ARBA00020311"/>
    </source>
</evidence>
<dbReference type="PROSITE" id="PS00447">
    <property type="entry name" value="DNA_POLYMERASE_A"/>
    <property type="match status" value="1"/>
</dbReference>
<evidence type="ECO:0000256" key="8">
    <source>
        <dbReference type="ARBA" id="ARBA00022932"/>
    </source>
</evidence>
<proteinExistence type="inferred from homology"/>
<evidence type="ECO:0000256" key="6">
    <source>
        <dbReference type="ARBA" id="ARBA00022705"/>
    </source>
</evidence>
<keyword evidence="9 13" id="KW-0238">DNA-binding</keyword>
<reference evidence="16" key="1">
    <citation type="submission" date="2020-07" db="EMBL/GenBank/DDBJ databases">
        <title>Huge and variable diversity of episymbiotic CPR bacteria and DPANN archaea in groundwater ecosystems.</title>
        <authorList>
            <person name="He C.Y."/>
            <person name="Keren R."/>
            <person name="Whittaker M."/>
            <person name="Farag I.F."/>
            <person name="Doudna J."/>
            <person name="Cate J.H.D."/>
            <person name="Banfield J.F."/>
        </authorList>
    </citation>
    <scope>NUCLEOTIDE SEQUENCE</scope>
    <source>
        <strain evidence="16">NC_groundwater_580_Pr5_B-0.1um_64_19</strain>
    </source>
</reference>
<comment type="catalytic activity">
    <reaction evidence="11 13">
        <text>DNA(n) + a 2'-deoxyribonucleoside 5'-triphosphate = DNA(n+1) + diphosphate</text>
        <dbReference type="Rhea" id="RHEA:22508"/>
        <dbReference type="Rhea" id="RHEA-COMP:17339"/>
        <dbReference type="Rhea" id="RHEA-COMP:17340"/>
        <dbReference type="ChEBI" id="CHEBI:33019"/>
        <dbReference type="ChEBI" id="CHEBI:61560"/>
        <dbReference type="ChEBI" id="CHEBI:173112"/>
        <dbReference type="EC" id="2.7.7.7"/>
    </reaction>
</comment>
<dbReference type="PANTHER" id="PTHR10133:SF27">
    <property type="entry name" value="DNA POLYMERASE NU"/>
    <property type="match status" value="1"/>
</dbReference>
<keyword evidence="4 13" id="KW-0808">Transferase</keyword>
<dbReference type="SUPFAM" id="SSF56672">
    <property type="entry name" value="DNA/RNA polymerases"/>
    <property type="match status" value="1"/>
</dbReference>
<dbReference type="InterPro" id="IPR019760">
    <property type="entry name" value="DNA-dir_DNA_pol_A_CS"/>
</dbReference>
<keyword evidence="5 13" id="KW-0548">Nucleotidyltransferase</keyword>
<dbReference type="InterPro" id="IPR018320">
    <property type="entry name" value="DNA_polymerase_1"/>
</dbReference>
<keyword evidence="10 13" id="KW-0234">DNA repair</keyword>
<evidence type="ECO:0000256" key="1">
    <source>
        <dbReference type="ARBA" id="ARBA00007705"/>
    </source>
</evidence>
<name>A0A932AA89_9BACT</name>
<evidence type="ECO:0000313" key="17">
    <source>
        <dbReference type="Proteomes" id="UP000779809"/>
    </source>
</evidence>
<dbReference type="SUPFAM" id="SSF47807">
    <property type="entry name" value="5' to 3' exonuclease, C-terminal subdomain"/>
    <property type="match status" value="1"/>
</dbReference>
<dbReference type="EC" id="2.7.7.7" evidence="2 12"/>
<accession>A0A932AA89</accession>
<dbReference type="InterPro" id="IPR043502">
    <property type="entry name" value="DNA/RNA_pol_sf"/>
</dbReference>
<evidence type="ECO:0000259" key="14">
    <source>
        <dbReference type="SMART" id="SM00475"/>
    </source>
</evidence>
<evidence type="ECO:0000256" key="11">
    <source>
        <dbReference type="ARBA" id="ARBA00049244"/>
    </source>
</evidence>
<feature type="domain" description="DNA-directed DNA polymerase family A palm" evidence="15">
    <location>
        <begin position="712"/>
        <end position="918"/>
    </location>
</feature>
<evidence type="ECO:0000259" key="15">
    <source>
        <dbReference type="SMART" id="SM00482"/>
    </source>
</evidence>
<organism evidence="16 17">
    <name type="scientific">Candidatus Korobacter versatilis</name>
    <dbReference type="NCBI Taxonomy" id="658062"/>
    <lineage>
        <taxon>Bacteria</taxon>
        <taxon>Pseudomonadati</taxon>
        <taxon>Acidobacteriota</taxon>
        <taxon>Terriglobia</taxon>
        <taxon>Terriglobales</taxon>
        <taxon>Candidatus Korobacteraceae</taxon>
        <taxon>Candidatus Korobacter</taxon>
    </lineage>
</organism>
<dbReference type="SMART" id="SM00482">
    <property type="entry name" value="POLAc"/>
    <property type="match status" value="1"/>
</dbReference>
<dbReference type="Pfam" id="PF22619">
    <property type="entry name" value="DNA_polI_exo1"/>
    <property type="match status" value="1"/>
</dbReference>
<feature type="domain" description="5'-3' exonuclease" evidence="14">
    <location>
        <begin position="48"/>
        <end position="328"/>
    </location>
</feature>
<dbReference type="InterPro" id="IPR020045">
    <property type="entry name" value="DNA_polI_H3TH"/>
</dbReference>
<gene>
    <name evidence="13 16" type="primary">polA</name>
    <name evidence="16" type="ORF">HYX28_10060</name>
</gene>
<dbReference type="Gene3D" id="1.20.1060.10">
    <property type="entry name" value="Taq DNA Polymerase, Chain T, domain 4"/>
    <property type="match status" value="1"/>
</dbReference>
<dbReference type="SUPFAM" id="SSF88723">
    <property type="entry name" value="PIN domain-like"/>
    <property type="match status" value="1"/>
</dbReference>
<dbReference type="InterPro" id="IPR054690">
    <property type="entry name" value="DNA_polI_exonuclease"/>
</dbReference>
<dbReference type="CDD" id="cd06140">
    <property type="entry name" value="DNA_polA_I_Bacillus_like_exo"/>
    <property type="match status" value="1"/>
</dbReference>